<dbReference type="GO" id="GO:0016757">
    <property type="term" value="F:glycosyltransferase activity"/>
    <property type="evidence" value="ECO:0007669"/>
    <property type="project" value="UniProtKB-KW"/>
</dbReference>
<dbReference type="InterPro" id="IPR029044">
    <property type="entry name" value="Nucleotide-diphossugar_trans"/>
</dbReference>
<organism evidence="5 6">
    <name type="scientific">Candidatus Daviesbacteria bacterium GW2011_GWA2_42_7</name>
    <dbReference type="NCBI Taxonomy" id="1618425"/>
    <lineage>
        <taxon>Bacteria</taxon>
        <taxon>Candidatus Daviesiibacteriota</taxon>
    </lineage>
</organism>
<keyword evidence="2" id="KW-0328">Glycosyltransferase</keyword>
<evidence type="ECO:0000256" key="1">
    <source>
        <dbReference type="ARBA" id="ARBA00006739"/>
    </source>
</evidence>
<name>A0A0G1BD63_9BACT</name>
<protein>
    <submittedName>
        <fullName evidence="5">Glycosyl transferase family 2</fullName>
    </submittedName>
</protein>
<dbReference type="CDD" id="cd04186">
    <property type="entry name" value="GT_2_like_c"/>
    <property type="match status" value="1"/>
</dbReference>
<evidence type="ECO:0000313" key="6">
    <source>
        <dbReference type="Proteomes" id="UP000034785"/>
    </source>
</evidence>
<accession>A0A0G1BD63</accession>
<feature type="domain" description="Glycosyltransferase 2-like" evidence="4">
    <location>
        <begin position="32"/>
        <end position="201"/>
    </location>
</feature>
<dbReference type="InterPro" id="IPR001173">
    <property type="entry name" value="Glyco_trans_2-like"/>
</dbReference>
<dbReference type="EMBL" id="LCEJ01000003">
    <property type="protein sequence ID" value="KKS71237.1"/>
    <property type="molecule type" value="Genomic_DNA"/>
</dbReference>
<evidence type="ECO:0000256" key="3">
    <source>
        <dbReference type="ARBA" id="ARBA00022679"/>
    </source>
</evidence>
<dbReference type="PANTHER" id="PTHR43179:SF12">
    <property type="entry name" value="GALACTOFURANOSYLTRANSFERASE GLFT2"/>
    <property type="match status" value="1"/>
</dbReference>
<keyword evidence="3 5" id="KW-0808">Transferase</keyword>
<evidence type="ECO:0000256" key="2">
    <source>
        <dbReference type="ARBA" id="ARBA00022676"/>
    </source>
</evidence>
<evidence type="ECO:0000259" key="4">
    <source>
        <dbReference type="Pfam" id="PF00535"/>
    </source>
</evidence>
<evidence type="ECO:0000313" key="5">
    <source>
        <dbReference type="EMBL" id="KKS71237.1"/>
    </source>
</evidence>
<dbReference type="Pfam" id="PF00535">
    <property type="entry name" value="Glycos_transf_2"/>
    <property type="match status" value="1"/>
</dbReference>
<proteinExistence type="inferred from homology"/>
<gene>
    <name evidence="5" type="ORF">UV41_C0003G0022</name>
</gene>
<dbReference type="Gene3D" id="3.90.550.10">
    <property type="entry name" value="Spore Coat Polysaccharide Biosynthesis Protein SpsA, Chain A"/>
    <property type="match status" value="1"/>
</dbReference>
<comment type="similarity">
    <text evidence="1">Belongs to the glycosyltransferase 2 family.</text>
</comment>
<dbReference type="AlphaFoldDB" id="A0A0G1BD63"/>
<dbReference type="SUPFAM" id="SSF53448">
    <property type="entry name" value="Nucleotide-diphospho-sugar transferases"/>
    <property type="match status" value="1"/>
</dbReference>
<comment type="caution">
    <text evidence="5">The sequence shown here is derived from an EMBL/GenBank/DDBJ whole genome shotgun (WGS) entry which is preliminary data.</text>
</comment>
<sequence>MKRGFSLKLENLKRKPQTFSLRKFMKKVFVVILNYCVAELTIKSALSVKKSTYKNTEIIVVDNNSGDEIGEKLKDFPEVEFIPSKENLGYSGGNNLGIKKALLNGADYIFILNSDATVESGAIASLVEEAEKGAGELIGPKILFTESKTIWYAGGIFDRNNVIGKHRGVDEKDEGQYDKTEETDYITGAALFVKRDVFEKIGLLDEKYFLYYEDSDFCFRAKRAGFKVLFVPKALVYHENAQSTGLGSPLQDYYITRNRMLFASKFLPLRTRFALLREALRNFGNPIRRKALADFLTCKFGKGDI</sequence>
<dbReference type="PANTHER" id="PTHR43179">
    <property type="entry name" value="RHAMNOSYLTRANSFERASE WBBL"/>
    <property type="match status" value="1"/>
</dbReference>
<reference evidence="5 6" key="1">
    <citation type="journal article" date="2015" name="Nature">
        <title>rRNA introns, odd ribosomes, and small enigmatic genomes across a large radiation of phyla.</title>
        <authorList>
            <person name="Brown C.T."/>
            <person name="Hug L.A."/>
            <person name="Thomas B.C."/>
            <person name="Sharon I."/>
            <person name="Castelle C.J."/>
            <person name="Singh A."/>
            <person name="Wilkins M.J."/>
            <person name="Williams K.H."/>
            <person name="Banfield J.F."/>
        </authorList>
    </citation>
    <scope>NUCLEOTIDE SEQUENCE [LARGE SCALE GENOMIC DNA]</scope>
</reference>
<dbReference type="Proteomes" id="UP000034785">
    <property type="component" value="Unassembled WGS sequence"/>
</dbReference>